<evidence type="ECO:0000259" key="1">
    <source>
        <dbReference type="Pfam" id="PF01575"/>
    </source>
</evidence>
<dbReference type="AlphaFoldDB" id="A0A381UA49"/>
<dbReference type="GO" id="GO:0006635">
    <property type="term" value="P:fatty acid beta-oxidation"/>
    <property type="evidence" value="ECO:0007669"/>
    <property type="project" value="TreeGrafter"/>
</dbReference>
<dbReference type="GO" id="GO:0044594">
    <property type="term" value="F:17-beta-hydroxysteroid dehydrogenase (NAD+) activity"/>
    <property type="evidence" value="ECO:0007669"/>
    <property type="project" value="TreeGrafter"/>
</dbReference>
<organism evidence="3">
    <name type="scientific">marine metagenome</name>
    <dbReference type="NCBI Taxonomy" id="408172"/>
    <lineage>
        <taxon>unclassified sequences</taxon>
        <taxon>metagenomes</taxon>
        <taxon>ecological metagenomes</taxon>
    </lineage>
</organism>
<dbReference type="Gene3D" id="3.10.129.10">
    <property type="entry name" value="Hotdog Thioesterase"/>
    <property type="match status" value="1"/>
</dbReference>
<feature type="domain" description="MaoC-like" evidence="1">
    <location>
        <begin position="160"/>
        <end position="263"/>
    </location>
</feature>
<dbReference type="CDD" id="cd03448">
    <property type="entry name" value="HDE_HSD"/>
    <property type="match status" value="1"/>
</dbReference>
<dbReference type="InterPro" id="IPR054357">
    <property type="entry name" value="MFE-2_N"/>
</dbReference>
<dbReference type="Pfam" id="PF01575">
    <property type="entry name" value="MaoC_dehydratas"/>
    <property type="match status" value="1"/>
</dbReference>
<dbReference type="PANTHER" id="PTHR13078:SF56">
    <property type="entry name" value="PEROXISOMAL MULTIFUNCTIONAL ENZYME TYPE 2"/>
    <property type="match status" value="1"/>
</dbReference>
<proteinExistence type="predicted"/>
<reference evidence="3" key="1">
    <citation type="submission" date="2018-05" db="EMBL/GenBank/DDBJ databases">
        <authorList>
            <person name="Lanie J.A."/>
            <person name="Ng W.-L."/>
            <person name="Kazmierczak K.M."/>
            <person name="Andrzejewski T.M."/>
            <person name="Davidsen T.M."/>
            <person name="Wayne K.J."/>
            <person name="Tettelin H."/>
            <person name="Glass J.I."/>
            <person name="Rusch D."/>
            <person name="Podicherti R."/>
            <person name="Tsui H.-C.T."/>
            <person name="Winkler M.E."/>
        </authorList>
    </citation>
    <scope>NUCLEOTIDE SEQUENCE</scope>
</reference>
<feature type="domain" description="Peroxisomal multifunctional enzyme type 2-like N-terminal" evidence="2">
    <location>
        <begin position="19"/>
        <end position="143"/>
    </location>
</feature>
<dbReference type="InterPro" id="IPR029069">
    <property type="entry name" value="HotDog_dom_sf"/>
</dbReference>
<name>A0A381UA49_9ZZZZ</name>
<dbReference type="InterPro" id="IPR002539">
    <property type="entry name" value="MaoC-like_dom"/>
</dbReference>
<gene>
    <name evidence="3" type="ORF">METZ01_LOCUS77475</name>
</gene>
<dbReference type="EMBL" id="UINC01005960">
    <property type="protein sequence ID" value="SVA24621.1"/>
    <property type="molecule type" value="Genomic_DNA"/>
</dbReference>
<dbReference type="GO" id="GO:0003857">
    <property type="term" value="F:(3S)-3-hydroxyacyl-CoA dehydrogenase (NAD+) activity"/>
    <property type="evidence" value="ECO:0007669"/>
    <property type="project" value="TreeGrafter"/>
</dbReference>
<sequence length="284" mass="30423">MPINPDAAGSVGEPTEISWTSKQSLLYSLGIGAGVADPTGFELEFTTENSDGIAQRAFPTQCVVIAGGRSPGFGDFNPMFLLHAEQEITCHREISAAGSGIATGKVGEIYDKGKAALVYLETDVTDPDGNPLWSTRSGLFIGGEGGWGGDRGPSNDWELPDREADHVVTYDIRRDQALLYRLSGDRNPLHSDPTFAAGAGFDTPILHGLCTYGFIGRALLHALCDSDPARFASMGGRFRSPVMPGETLDVRAWVDDGPDGERVLFQTRVGDRVVFDAGVMTRRA</sequence>
<dbReference type="Pfam" id="PF22622">
    <property type="entry name" value="MFE-2_hydrat-2_N"/>
    <property type="match status" value="1"/>
</dbReference>
<evidence type="ECO:0000259" key="2">
    <source>
        <dbReference type="Pfam" id="PF22622"/>
    </source>
</evidence>
<dbReference type="PANTHER" id="PTHR13078">
    <property type="entry name" value="PEROXISOMAL MULTIFUNCTIONAL ENZYME TYPE 2-RELATED"/>
    <property type="match status" value="1"/>
</dbReference>
<dbReference type="SUPFAM" id="SSF54637">
    <property type="entry name" value="Thioesterase/thiol ester dehydrase-isomerase"/>
    <property type="match status" value="2"/>
</dbReference>
<dbReference type="GO" id="GO:0004300">
    <property type="term" value="F:enoyl-CoA hydratase activity"/>
    <property type="evidence" value="ECO:0007669"/>
    <property type="project" value="TreeGrafter"/>
</dbReference>
<protein>
    <submittedName>
        <fullName evidence="3">Uncharacterized protein</fullName>
    </submittedName>
</protein>
<accession>A0A381UA49</accession>
<evidence type="ECO:0000313" key="3">
    <source>
        <dbReference type="EMBL" id="SVA24621.1"/>
    </source>
</evidence>